<comment type="caution">
    <text evidence="1">The sequence shown here is derived from an EMBL/GenBank/DDBJ whole genome shotgun (WGS) entry which is preliminary data.</text>
</comment>
<organism evidence="1 2">
    <name type="scientific">Corynebacterium coyleae</name>
    <dbReference type="NCBI Taxonomy" id="53374"/>
    <lineage>
        <taxon>Bacteria</taxon>
        <taxon>Bacillati</taxon>
        <taxon>Actinomycetota</taxon>
        <taxon>Actinomycetes</taxon>
        <taxon>Mycobacteriales</taxon>
        <taxon>Corynebacteriaceae</taxon>
        <taxon>Corynebacterium</taxon>
    </lineage>
</organism>
<dbReference type="Proteomes" id="UP000591626">
    <property type="component" value="Unassembled WGS sequence"/>
</dbReference>
<dbReference type="AlphaFoldDB" id="A0AAP6XP71"/>
<evidence type="ECO:0000313" key="2">
    <source>
        <dbReference type="Proteomes" id="UP000591626"/>
    </source>
</evidence>
<dbReference type="RefSeq" id="WP_070614397.1">
    <property type="nucleotide sequence ID" value="NZ_JASPJQ010000007.1"/>
</dbReference>
<gene>
    <name evidence="1" type="ORF">HC138_08895</name>
</gene>
<reference evidence="1 2" key="1">
    <citation type="submission" date="2020-03" db="EMBL/GenBank/DDBJ databases">
        <title>Draft genome sequences of bacterial isolates from the female urobiome.</title>
        <authorList>
            <person name="Miller-Ensminger T."/>
            <person name="Wolfe A.J."/>
            <person name="Putonti C."/>
        </authorList>
    </citation>
    <scope>NUCLEOTIDE SEQUENCE [LARGE SCALE GENOMIC DNA]</scope>
    <source>
        <strain evidence="1 2">UMB8490</strain>
    </source>
</reference>
<name>A0AAP6XP71_9CORY</name>
<proteinExistence type="predicted"/>
<dbReference type="EMBL" id="JAAUVV010000018">
    <property type="protein sequence ID" value="NJJ04463.1"/>
    <property type="molecule type" value="Genomic_DNA"/>
</dbReference>
<evidence type="ECO:0000313" key="1">
    <source>
        <dbReference type="EMBL" id="NJJ04463.1"/>
    </source>
</evidence>
<sequence>MRVTLEQAAENFHADLEDMRRVVKSGRAVLDEHGTINLMLAQALSRFVSEEFTRLFGAEQSFVAWDLVYVEPTYFNLVDQFRPAEAGLLDTRKMGLAPGGRRYVQASSRDELIDAGIYGLCNQTSRVGVLIRETDCTEQQALADAYMLGDARLQQAVRAYVVEHSTLAA</sequence>
<accession>A0AAP6XP71</accession>
<protein>
    <submittedName>
        <fullName evidence="1">Uncharacterized protein</fullName>
    </submittedName>
</protein>